<gene>
    <name evidence="1" type="ORF">F6B43_09670</name>
</gene>
<name>A0A5J5J074_9MICO</name>
<comment type="caution">
    <text evidence="1">The sequence shown here is derived from an EMBL/GenBank/DDBJ whole genome shotgun (WGS) entry which is preliminary data.</text>
</comment>
<keyword evidence="2" id="KW-1185">Reference proteome</keyword>
<reference evidence="2" key="1">
    <citation type="submission" date="2019-09" db="EMBL/GenBank/DDBJ databases">
        <title>Mumia zhuanghuii sp. nov. isolated from the intestinal contents of plateau pika (Ochotona curzoniae) in the Qinghai-Tibet plateau of China.</title>
        <authorList>
            <person name="Tian Z."/>
        </authorList>
    </citation>
    <scope>NUCLEOTIDE SEQUENCE [LARGE SCALE GENOMIC DNA]</scope>
    <source>
        <strain evidence="2">JCM 30598</strain>
    </source>
</reference>
<organism evidence="1 2">
    <name type="scientific">Microbacterium rhizomatis</name>
    <dbReference type="NCBI Taxonomy" id="1631477"/>
    <lineage>
        <taxon>Bacteria</taxon>
        <taxon>Bacillati</taxon>
        <taxon>Actinomycetota</taxon>
        <taxon>Actinomycetes</taxon>
        <taxon>Micrococcales</taxon>
        <taxon>Microbacteriaceae</taxon>
        <taxon>Microbacterium</taxon>
    </lineage>
</organism>
<sequence>MPPAHQGRFTLVERGGDVWEIATERDDLVAVIVRAEDDHVEVSWQPGIPLPHVYTTAEVAMTDLVMWESRSPGGTKPIPIPHAPPMRA</sequence>
<evidence type="ECO:0000313" key="2">
    <source>
        <dbReference type="Proteomes" id="UP000325827"/>
    </source>
</evidence>
<proteinExistence type="predicted"/>
<dbReference type="RefSeq" id="WP_150448742.1">
    <property type="nucleotide sequence ID" value="NZ_VYSA01000002.1"/>
</dbReference>
<dbReference type="AlphaFoldDB" id="A0A5J5J074"/>
<dbReference type="EMBL" id="VYSA01000002">
    <property type="protein sequence ID" value="KAA9107707.1"/>
    <property type="molecule type" value="Genomic_DNA"/>
</dbReference>
<evidence type="ECO:0000313" key="1">
    <source>
        <dbReference type="EMBL" id="KAA9107707.1"/>
    </source>
</evidence>
<protein>
    <submittedName>
        <fullName evidence="1">Uncharacterized protein</fullName>
    </submittedName>
</protein>
<dbReference type="OrthoDB" id="5071020at2"/>
<accession>A0A5J5J074</accession>
<dbReference type="Proteomes" id="UP000325827">
    <property type="component" value="Unassembled WGS sequence"/>
</dbReference>